<dbReference type="OrthoDB" id="978976at2"/>
<dbReference type="AlphaFoldDB" id="A0A4R3KUK4"/>
<dbReference type="EMBL" id="SMAD01000002">
    <property type="protein sequence ID" value="TCS89097.1"/>
    <property type="molecule type" value="Genomic_DNA"/>
</dbReference>
<gene>
    <name evidence="1" type="ORF">EDD80_102290</name>
</gene>
<name>A0A4R3KUK4_9SPHI</name>
<sequence length="335" mass="38212">MQKIPGFRAIDQFSFNGSECFLSGLPASEKLSVFPDWLLDRYGLRDKTFNLLDERVAAYGGLYVPCHPVVKSAAERLEDQVMRAFEEGYRGLKTLHEHELFLWTGKLVMSLIYREFETAAALQPAGAALDVAPSLLAKLNNLQLLMQSLFRPVELDRFTPWTMILVEMEAPGPEKEDFRYNDEVNTLIFSMEARGAGLISCLQDNGENKRYHQGLLERIEGKKLQPIQFAELCARFYYSAYLFNRVPQYLVYPPGNADEAITIESMPLQTGAATGALFDNWDNKVYAQVLETFWKPWNISRFEILKTPENPLSYILDQEGNFIKKCVPPGDDTHN</sequence>
<keyword evidence="2" id="KW-1185">Reference proteome</keyword>
<dbReference type="RefSeq" id="WP_132128186.1">
    <property type="nucleotide sequence ID" value="NZ_CP042432.1"/>
</dbReference>
<evidence type="ECO:0000313" key="2">
    <source>
        <dbReference type="Proteomes" id="UP000295807"/>
    </source>
</evidence>
<comment type="caution">
    <text evidence="1">The sequence shown here is derived from an EMBL/GenBank/DDBJ whole genome shotgun (WGS) entry which is preliminary data.</text>
</comment>
<reference evidence="1 2" key="1">
    <citation type="submission" date="2019-03" db="EMBL/GenBank/DDBJ databases">
        <title>Genomic Encyclopedia of Type Strains, Phase IV (KMG-IV): sequencing the most valuable type-strain genomes for metagenomic binning, comparative biology and taxonomic classification.</title>
        <authorList>
            <person name="Goeker M."/>
        </authorList>
    </citation>
    <scope>NUCLEOTIDE SEQUENCE [LARGE SCALE GENOMIC DNA]</scope>
    <source>
        <strain evidence="1 2">DSM 21100</strain>
    </source>
</reference>
<dbReference type="Proteomes" id="UP000295807">
    <property type="component" value="Unassembled WGS sequence"/>
</dbReference>
<accession>A0A4R3KUK4</accession>
<evidence type="ECO:0000313" key="1">
    <source>
        <dbReference type="EMBL" id="TCS89097.1"/>
    </source>
</evidence>
<organism evidence="1 2">
    <name type="scientific">Anseongella ginsenosidimutans</name>
    <dbReference type="NCBI Taxonomy" id="496056"/>
    <lineage>
        <taxon>Bacteria</taxon>
        <taxon>Pseudomonadati</taxon>
        <taxon>Bacteroidota</taxon>
        <taxon>Sphingobacteriia</taxon>
        <taxon>Sphingobacteriales</taxon>
        <taxon>Sphingobacteriaceae</taxon>
        <taxon>Anseongella</taxon>
    </lineage>
</organism>
<proteinExistence type="predicted"/>
<protein>
    <submittedName>
        <fullName evidence="1">Uncharacterized protein</fullName>
    </submittedName>
</protein>